<sequence length="134" mass="14259">MKTASLTLFYIACLGLSSCNIFKKKDPDPLASAAGTYMGSAQDNTSIIQNTRANVTTSTQDNRLYVSSVGITSSTYQLVLTGFPNGTFSGTRNGFSYSGQITVNGNTLNITGSYRLTNTSSPTFANFSFTGTKQ</sequence>
<dbReference type="RefSeq" id="WP_183975460.1">
    <property type="nucleotide sequence ID" value="NZ_JACIBY010000006.1"/>
</dbReference>
<evidence type="ECO:0000313" key="2">
    <source>
        <dbReference type="Proteomes" id="UP000541352"/>
    </source>
</evidence>
<protein>
    <recommendedName>
        <fullName evidence="3">Lipocalin-like domain-containing protein</fullName>
    </recommendedName>
</protein>
<dbReference type="PROSITE" id="PS51257">
    <property type="entry name" value="PROKAR_LIPOPROTEIN"/>
    <property type="match status" value="1"/>
</dbReference>
<gene>
    <name evidence="1" type="ORF">FHS57_003320</name>
</gene>
<comment type="caution">
    <text evidence="1">The sequence shown here is derived from an EMBL/GenBank/DDBJ whole genome shotgun (WGS) entry which is preliminary data.</text>
</comment>
<name>A0A7W5ZPH4_9BACT</name>
<evidence type="ECO:0008006" key="3">
    <source>
        <dbReference type="Google" id="ProtNLM"/>
    </source>
</evidence>
<evidence type="ECO:0000313" key="1">
    <source>
        <dbReference type="EMBL" id="MBB3839314.1"/>
    </source>
</evidence>
<keyword evidence="2" id="KW-1185">Reference proteome</keyword>
<dbReference type="Proteomes" id="UP000541352">
    <property type="component" value="Unassembled WGS sequence"/>
</dbReference>
<proteinExistence type="predicted"/>
<dbReference type="AlphaFoldDB" id="A0A7W5ZPH4"/>
<dbReference type="EMBL" id="JACIBY010000006">
    <property type="protein sequence ID" value="MBB3839314.1"/>
    <property type="molecule type" value="Genomic_DNA"/>
</dbReference>
<organism evidence="1 2">
    <name type="scientific">Runella defluvii</name>
    <dbReference type="NCBI Taxonomy" id="370973"/>
    <lineage>
        <taxon>Bacteria</taxon>
        <taxon>Pseudomonadati</taxon>
        <taxon>Bacteroidota</taxon>
        <taxon>Cytophagia</taxon>
        <taxon>Cytophagales</taxon>
        <taxon>Spirosomataceae</taxon>
        <taxon>Runella</taxon>
    </lineage>
</organism>
<accession>A0A7W5ZPH4</accession>
<reference evidence="1 2" key="1">
    <citation type="submission" date="2020-08" db="EMBL/GenBank/DDBJ databases">
        <title>Genomic Encyclopedia of Type Strains, Phase IV (KMG-IV): sequencing the most valuable type-strain genomes for metagenomic binning, comparative biology and taxonomic classification.</title>
        <authorList>
            <person name="Goeker M."/>
        </authorList>
    </citation>
    <scope>NUCLEOTIDE SEQUENCE [LARGE SCALE GENOMIC DNA]</scope>
    <source>
        <strain evidence="1 2">DSM 17976</strain>
    </source>
</reference>